<keyword evidence="1" id="KW-1133">Transmembrane helix</keyword>
<dbReference type="SMART" id="SM00304">
    <property type="entry name" value="HAMP"/>
    <property type="match status" value="1"/>
</dbReference>
<reference evidence="6" key="1">
    <citation type="submission" date="2016-04" db="EMBL/GenBank/DDBJ databases">
        <authorList>
            <person name="Evans L.H."/>
            <person name="Alamgir A."/>
            <person name="Owens N."/>
            <person name="Weber N.D."/>
            <person name="Virtaneva K."/>
            <person name="Barbian K."/>
            <person name="Babar A."/>
            <person name="Rosenke K."/>
        </authorList>
    </citation>
    <scope>NUCLEOTIDE SEQUENCE</scope>
    <source>
        <strain evidence="6">92-2</strain>
    </source>
</reference>
<dbReference type="InterPro" id="IPR000160">
    <property type="entry name" value="GGDEF_dom"/>
</dbReference>
<dbReference type="SUPFAM" id="SSF141868">
    <property type="entry name" value="EAL domain-like"/>
    <property type="match status" value="1"/>
</dbReference>
<evidence type="ECO:0000259" key="2">
    <source>
        <dbReference type="PROSITE" id="PS50112"/>
    </source>
</evidence>
<dbReference type="SUPFAM" id="SSF55073">
    <property type="entry name" value="Nucleotide cyclase"/>
    <property type="match status" value="1"/>
</dbReference>
<dbReference type="PROSITE" id="PS50112">
    <property type="entry name" value="PAS"/>
    <property type="match status" value="2"/>
</dbReference>
<dbReference type="EMBL" id="FLUP01000001">
    <property type="protein sequence ID" value="SBW03619.1"/>
    <property type="molecule type" value="Genomic_DNA"/>
</dbReference>
<dbReference type="NCBIfam" id="TIGR00229">
    <property type="entry name" value="sensory_box"/>
    <property type="match status" value="1"/>
</dbReference>
<evidence type="ECO:0000313" key="6">
    <source>
        <dbReference type="EMBL" id="SBW03619.1"/>
    </source>
</evidence>
<feature type="domain" description="EAL" evidence="3">
    <location>
        <begin position="755"/>
        <end position="1010"/>
    </location>
</feature>
<dbReference type="InterPro" id="IPR003660">
    <property type="entry name" value="HAMP_dom"/>
</dbReference>
<dbReference type="AlphaFoldDB" id="A0A212JW02"/>
<protein>
    <submittedName>
        <fullName evidence="6">Putative Sensory box protein</fullName>
    </submittedName>
</protein>
<keyword evidence="1" id="KW-0472">Membrane</keyword>
<sequence length="1018" mass="112017">MRIKQLSFIVCAAIVGLFVLISYVTSELVVVRGVDAIESNSSAEKMKQLRNHIHAQETQLSHIAVDWACWDDAYRFMQDNNDDFVRTNLRQQMLAKLNLSSIAYVSRDAVNVHMVEDDAGWRKPGHTAEVQRLYGQLVNRLEGSSEEGLAGIMMIGSVPYLVAAQKIRDTAMLLPANGVVFMTRAIDADFIKDVEHDTLLRFTVLPVEAFNSLPVAADDLNAFKIVREDGSINSYSVVRDVFDCAAFCLRLVTGREIAQLGKRMFLQNFILIVVTGMGMLIAFLVFTEKQILRRILSMQRQAQHIEKSSEPLKKIDIQGDDEIFDLSLKINSMIDALQSNEKFLQQTLDTLQAGVITIEPGSLKVRSINAFAQQFIGLPADEIVGRPCHEFICPGGVDLCPMSKGNPKGELLAGQLTSADGTMKTIVKSVRAIEMKGEEIFLESFVDITDLETTRKELQRSEERYKTLFMNTGTATAVISSTGLIFLTNTEFSNLVGMPPDEIEGKLFITRFLGKGEGHSPLSFGSSATRGSEKYEAEIRSSTGKTINVLVTRAKVPESGLSVISLLDISERSAMERELAYRANHDLLTGLANKALVATRLMAAMQEVHESGGMVGVLLIDLDRFKQVNDSFGHSLGDKLLRQAAERLTYLARQDDCVARTGGDEFVIVVGKAQGKIQLEALASNVLHSLNRCFYVDEYSIYLSASIGIACYPGDGTTVEALMQSADLAMYRAKAKGKNTHTFFTEDLTVAANDRMALETELFRAMDSAAFEVHYQPKIDIANGAVAGCEALVRWKRADGMWIPPSVFIPLAEETGLVRRLDMYVLRKACRQQREWREQGLGNVHMAVNMSGRSIIAETFVDDVLDVLGREDVRPEHLGIEITETAFMSNMAEASRGIAALSEQGIQIYLDDFGTGYSSLYYLHTMPIASLKIDKSFIDGINAPLNASNELVKTVLTLASGLGMATVAEGVETREQIDFLAENGCSAIQGYIFSQALSGSDFATYLKGSAESIAAVMA</sequence>
<dbReference type="PANTHER" id="PTHR44757:SF2">
    <property type="entry name" value="BIOFILM ARCHITECTURE MAINTENANCE PROTEIN MBAA"/>
    <property type="match status" value="1"/>
</dbReference>
<dbReference type="CDD" id="cd01948">
    <property type="entry name" value="EAL"/>
    <property type="match status" value="1"/>
</dbReference>
<feature type="domain" description="GGDEF" evidence="5">
    <location>
        <begin position="613"/>
        <end position="746"/>
    </location>
</feature>
<dbReference type="Pfam" id="PF00563">
    <property type="entry name" value="EAL"/>
    <property type="match status" value="1"/>
</dbReference>
<evidence type="ECO:0000259" key="5">
    <source>
        <dbReference type="PROSITE" id="PS50887"/>
    </source>
</evidence>
<dbReference type="Gene3D" id="3.30.450.20">
    <property type="entry name" value="PAS domain"/>
    <property type="match status" value="2"/>
</dbReference>
<dbReference type="Pfam" id="PF05228">
    <property type="entry name" value="CHASE4"/>
    <property type="match status" value="1"/>
</dbReference>
<name>A0A212JW02_9BACT</name>
<dbReference type="InterPro" id="IPR001633">
    <property type="entry name" value="EAL_dom"/>
</dbReference>
<dbReference type="InterPro" id="IPR029787">
    <property type="entry name" value="Nucleotide_cyclase"/>
</dbReference>
<dbReference type="SMART" id="SM00267">
    <property type="entry name" value="GGDEF"/>
    <property type="match status" value="1"/>
</dbReference>
<dbReference type="PROSITE" id="PS50885">
    <property type="entry name" value="HAMP"/>
    <property type="match status" value="1"/>
</dbReference>
<evidence type="ECO:0000259" key="3">
    <source>
        <dbReference type="PROSITE" id="PS50883"/>
    </source>
</evidence>
<dbReference type="InterPro" id="IPR035919">
    <property type="entry name" value="EAL_sf"/>
</dbReference>
<dbReference type="PROSITE" id="PS50883">
    <property type="entry name" value="EAL"/>
    <property type="match status" value="1"/>
</dbReference>
<feature type="domain" description="PAS" evidence="2">
    <location>
        <begin position="340"/>
        <end position="394"/>
    </location>
</feature>
<gene>
    <name evidence="6" type="ORF">KM92DES2_11818</name>
</gene>
<feature type="transmembrane region" description="Helical" evidence="1">
    <location>
        <begin position="265"/>
        <end position="286"/>
    </location>
</feature>
<keyword evidence="1" id="KW-0812">Transmembrane</keyword>
<dbReference type="InterPro" id="IPR007892">
    <property type="entry name" value="CHASE4"/>
</dbReference>
<dbReference type="InterPro" id="IPR035965">
    <property type="entry name" value="PAS-like_dom_sf"/>
</dbReference>
<dbReference type="InterPro" id="IPR000014">
    <property type="entry name" value="PAS"/>
</dbReference>
<dbReference type="PROSITE" id="PS50887">
    <property type="entry name" value="GGDEF"/>
    <property type="match status" value="1"/>
</dbReference>
<dbReference type="Gene3D" id="3.20.20.450">
    <property type="entry name" value="EAL domain"/>
    <property type="match status" value="1"/>
</dbReference>
<dbReference type="Pfam" id="PF00990">
    <property type="entry name" value="GGDEF"/>
    <property type="match status" value="1"/>
</dbReference>
<dbReference type="PANTHER" id="PTHR44757">
    <property type="entry name" value="DIGUANYLATE CYCLASE DGCP"/>
    <property type="match status" value="1"/>
</dbReference>
<evidence type="ECO:0000259" key="4">
    <source>
        <dbReference type="PROSITE" id="PS50885"/>
    </source>
</evidence>
<dbReference type="InterPro" id="IPR052155">
    <property type="entry name" value="Biofilm_reg_signaling"/>
</dbReference>
<dbReference type="RefSeq" id="WP_296935931.1">
    <property type="nucleotide sequence ID" value="NZ_LT598928.1"/>
</dbReference>
<accession>A0A212JW02</accession>
<feature type="domain" description="PAS" evidence="2">
    <location>
        <begin position="461"/>
        <end position="513"/>
    </location>
</feature>
<dbReference type="NCBIfam" id="TIGR00254">
    <property type="entry name" value="GGDEF"/>
    <property type="match status" value="1"/>
</dbReference>
<dbReference type="GO" id="GO:0016020">
    <property type="term" value="C:membrane"/>
    <property type="evidence" value="ECO:0007669"/>
    <property type="project" value="InterPro"/>
</dbReference>
<evidence type="ECO:0000256" key="1">
    <source>
        <dbReference type="SAM" id="Phobius"/>
    </source>
</evidence>
<dbReference type="SMART" id="SM00091">
    <property type="entry name" value="PAS"/>
    <property type="match status" value="2"/>
</dbReference>
<dbReference type="CDD" id="cd01949">
    <property type="entry name" value="GGDEF"/>
    <property type="match status" value="1"/>
</dbReference>
<dbReference type="SUPFAM" id="SSF55785">
    <property type="entry name" value="PYP-like sensor domain (PAS domain)"/>
    <property type="match status" value="2"/>
</dbReference>
<dbReference type="SMART" id="SM00052">
    <property type="entry name" value="EAL"/>
    <property type="match status" value="1"/>
</dbReference>
<proteinExistence type="predicted"/>
<dbReference type="GO" id="GO:0007165">
    <property type="term" value="P:signal transduction"/>
    <property type="evidence" value="ECO:0007669"/>
    <property type="project" value="InterPro"/>
</dbReference>
<feature type="domain" description="HAMP" evidence="4">
    <location>
        <begin position="289"/>
        <end position="342"/>
    </location>
</feature>
<dbReference type="Gene3D" id="3.30.70.270">
    <property type="match status" value="1"/>
</dbReference>
<dbReference type="InterPro" id="IPR043128">
    <property type="entry name" value="Rev_trsase/Diguanyl_cyclase"/>
</dbReference>
<organism evidence="6">
    <name type="scientific">uncultured Desulfovibrio sp</name>
    <dbReference type="NCBI Taxonomy" id="167968"/>
    <lineage>
        <taxon>Bacteria</taxon>
        <taxon>Pseudomonadati</taxon>
        <taxon>Thermodesulfobacteriota</taxon>
        <taxon>Desulfovibrionia</taxon>
        <taxon>Desulfovibrionales</taxon>
        <taxon>Desulfovibrionaceae</taxon>
        <taxon>Desulfovibrio</taxon>
        <taxon>environmental samples</taxon>
    </lineage>
</organism>
<feature type="transmembrane region" description="Helical" evidence="1">
    <location>
        <begin position="468"/>
        <end position="487"/>
    </location>
</feature>
<dbReference type="Pfam" id="PF13426">
    <property type="entry name" value="PAS_9"/>
    <property type="match status" value="2"/>
</dbReference>
<dbReference type="Gene3D" id="6.10.340.10">
    <property type="match status" value="1"/>
</dbReference>